<sequence>MTHESTTAWRELLDTLGALDGGFLEGDRAVTDDRHLADGYRMLAATLGVAFDAYLFPEPGRPQFVAVNTPFRRDRRWGGDNTDAYYLMCPVDPARRYRISGNKGDSAYFSVTAYNEPRPARGRTGSSRSSATVISISMPTATSPSSWVRRPMPPC</sequence>
<reference evidence="1 2" key="1">
    <citation type="submission" date="2017-02" db="EMBL/GenBank/DDBJ databases">
        <title>Complete genome sequences of Mycobacterium kansasii strains isolated from rhesus macaques.</title>
        <authorList>
            <person name="Panda A."/>
            <person name="Nagaraj S."/>
            <person name="Zhao X."/>
            <person name="Tettelin H."/>
            <person name="Detolla L.J."/>
        </authorList>
    </citation>
    <scope>NUCLEOTIDE SEQUENCE [LARGE SCALE GENOMIC DNA]</scope>
    <source>
        <strain evidence="1 2">11-3813</strain>
    </source>
</reference>
<evidence type="ECO:0000313" key="2">
    <source>
        <dbReference type="Proteomes" id="UP000189229"/>
    </source>
</evidence>
<accession>A0A1V3WCD3</accession>
<name>A0A1V3WCD3_MYCKA</name>
<dbReference type="AlphaFoldDB" id="A0A1V3WCD3"/>
<organism evidence="1 2">
    <name type="scientific">Mycobacterium kansasii</name>
    <dbReference type="NCBI Taxonomy" id="1768"/>
    <lineage>
        <taxon>Bacteria</taxon>
        <taxon>Bacillati</taxon>
        <taxon>Actinomycetota</taxon>
        <taxon>Actinomycetes</taxon>
        <taxon>Mycobacteriales</taxon>
        <taxon>Mycobacteriaceae</taxon>
        <taxon>Mycobacterium</taxon>
    </lineage>
</organism>
<dbReference type="Proteomes" id="UP000189229">
    <property type="component" value="Unassembled WGS sequence"/>
</dbReference>
<protein>
    <submittedName>
        <fullName evidence="1">Uncharacterized protein</fullName>
    </submittedName>
</protein>
<proteinExistence type="predicted"/>
<gene>
    <name evidence="1" type="ORF">BZL30_9049</name>
</gene>
<evidence type="ECO:0000313" key="1">
    <source>
        <dbReference type="EMBL" id="OOK64580.1"/>
    </source>
</evidence>
<comment type="caution">
    <text evidence="1">The sequence shown here is derived from an EMBL/GenBank/DDBJ whole genome shotgun (WGS) entry which is preliminary data.</text>
</comment>
<dbReference type="EMBL" id="MVBM01000012">
    <property type="protein sequence ID" value="OOK64580.1"/>
    <property type="molecule type" value="Genomic_DNA"/>
</dbReference>